<sequence length="197" mass="22160">MRVYIVHGFDSSPDKNWFRWLEDKLKKKDISVDILSLPNPQNPNLTKWIATLDSSIKLGHETYLVGHSLGCITILQYLQSKAQKTNTKAQSMTDKKNIIIGGFVLVSGFYESLSILPQLDSFLKPPLDFTALKALSPNRVVISAKDDMIVPTELSKNLSHKLSAKFIQTQNGGHFMESDGYTEMPLVLESLEAMFKK</sequence>
<organism evidence="1 2">
    <name type="scientific">Helicobacter didelphidarum</name>
    <dbReference type="NCBI Taxonomy" id="2040648"/>
    <lineage>
        <taxon>Bacteria</taxon>
        <taxon>Pseudomonadati</taxon>
        <taxon>Campylobacterota</taxon>
        <taxon>Epsilonproteobacteria</taxon>
        <taxon>Campylobacterales</taxon>
        <taxon>Helicobacteraceae</taxon>
        <taxon>Helicobacter</taxon>
    </lineage>
</organism>
<dbReference type="Proteomes" id="UP000256379">
    <property type="component" value="Unassembled WGS sequence"/>
</dbReference>
<dbReference type="PANTHER" id="PTHR15394">
    <property type="entry name" value="SERINE HYDROLASE RBBP9"/>
    <property type="match status" value="1"/>
</dbReference>
<dbReference type="InterPro" id="IPR010662">
    <property type="entry name" value="RBBP9/YdeN"/>
</dbReference>
<dbReference type="EMBL" id="NXLQ01000001">
    <property type="protein sequence ID" value="RDU67697.1"/>
    <property type="molecule type" value="Genomic_DNA"/>
</dbReference>
<name>A0A3D8IQX1_9HELI</name>
<comment type="caution">
    <text evidence="1">The sequence shown here is derived from an EMBL/GenBank/DDBJ whole genome shotgun (WGS) entry which is preliminary data.</text>
</comment>
<proteinExistence type="predicted"/>
<evidence type="ECO:0000313" key="2">
    <source>
        <dbReference type="Proteomes" id="UP000256379"/>
    </source>
</evidence>
<dbReference type="PANTHER" id="PTHR15394:SF3">
    <property type="entry name" value="SERINE HYDROLASE RBBP9"/>
    <property type="match status" value="1"/>
</dbReference>
<dbReference type="Gene3D" id="3.40.50.1820">
    <property type="entry name" value="alpha/beta hydrolase"/>
    <property type="match status" value="1"/>
</dbReference>
<dbReference type="OrthoDB" id="9804993at2"/>
<gene>
    <name evidence="1" type="ORF">CQA53_00255</name>
</gene>
<keyword evidence="1" id="KW-0378">Hydrolase</keyword>
<dbReference type="AlphaFoldDB" id="A0A3D8IQX1"/>
<reference evidence="1 2" key="1">
    <citation type="submission" date="2018-04" db="EMBL/GenBank/DDBJ databases">
        <title>Novel Campyloabacter and Helicobacter Species and Strains.</title>
        <authorList>
            <person name="Mannion A.J."/>
            <person name="Shen Z."/>
            <person name="Fox J.G."/>
        </authorList>
    </citation>
    <scope>NUCLEOTIDE SEQUENCE [LARGE SCALE GENOMIC DNA]</scope>
    <source>
        <strain evidence="1 2">MIT 17-337</strain>
    </source>
</reference>
<accession>A0A3D8IQX1</accession>
<keyword evidence="2" id="KW-1185">Reference proteome</keyword>
<dbReference type="InterPro" id="IPR029058">
    <property type="entry name" value="AB_hydrolase_fold"/>
</dbReference>
<dbReference type="Pfam" id="PF06821">
    <property type="entry name" value="Ser_hydrolase"/>
    <property type="match status" value="1"/>
</dbReference>
<dbReference type="GO" id="GO:0016787">
    <property type="term" value="F:hydrolase activity"/>
    <property type="evidence" value="ECO:0007669"/>
    <property type="project" value="UniProtKB-KW"/>
</dbReference>
<evidence type="ECO:0000313" key="1">
    <source>
        <dbReference type="EMBL" id="RDU67697.1"/>
    </source>
</evidence>
<protein>
    <submittedName>
        <fullName evidence="1">Serine hydrolase family protein</fullName>
    </submittedName>
</protein>
<dbReference type="SUPFAM" id="SSF53474">
    <property type="entry name" value="alpha/beta-Hydrolases"/>
    <property type="match status" value="1"/>
</dbReference>